<accession>A0A9P0ASI5</accession>
<name>A0A9P0ASI5_BRAAE</name>
<evidence type="ECO:0000313" key="3">
    <source>
        <dbReference type="Proteomes" id="UP001154078"/>
    </source>
</evidence>
<dbReference type="PANTHER" id="PTHR31025">
    <property type="entry name" value="SI:CH211-196P9.1-RELATED"/>
    <property type="match status" value="1"/>
</dbReference>
<dbReference type="EMBL" id="OV121132">
    <property type="protein sequence ID" value="CAH0547748.1"/>
    <property type="molecule type" value="Genomic_DNA"/>
</dbReference>
<dbReference type="Proteomes" id="UP001154078">
    <property type="component" value="Chromosome 1"/>
</dbReference>
<evidence type="ECO:0000313" key="2">
    <source>
        <dbReference type="EMBL" id="CAH0547748.1"/>
    </source>
</evidence>
<gene>
    <name evidence="2" type="ORF">MELIAE_LOCUS1675</name>
</gene>
<dbReference type="AlphaFoldDB" id="A0A9P0ASI5"/>
<feature type="compositionally biased region" description="Low complexity" evidence="1">
    <location>
        <begin position="51"/>
        <end position="62"/>
    </location>
</feature>
<dbReference type="OrthoDB" id="8193468at2759"/>
<keyword evidence="3" id="KW-1185">Reference proteome</keyword>
<reference evidence="2" key="1">
    <citation type="submission" date="2021-12" db="EMBL/GenBank/DDBJ databases">
        <authorList>
            <person name="King R."/>
        </authorList>
    </citation>
    <scope>NUCLEOTIDE SEQUENCE</scope>
</reference>
<organism evidence="2 3">
    <name type="scientific">Brassicogethes aeneus</name>
    <name type="common">Rape pollen beetle</name>
    <name type="synonym">Meligethes aeneus</name>
    <dbReference type="NCBI Taxonomy" id="1431903"/>
    <lineage>
        <taxon>Eukaryota</taxon>
        <taxon>Metazoa</taxon>
        <taxon>Ecdysozoa</taxon>
        <taxon>Arthropoda</taxon>
        <taxon>Hexapoda</taxon>
        <taxon>Insecta</taxon>
        <taxon>Pterygota</taxon>
        <taxon>Neoptera</taxon>
        <taxon>Endopterygota</taxon>
        <taxon>Coleoptera</taxon>
        <taxon>Polyphaga</taxon>
        <taxon>Cucujiformia</taxon>
        <taxon>Nitidulidae</taxon>
        <taxon>Meligethinae</taxon>
        <taxon>Brassicogethes</taxon>
    </lineage>
</organism>
<proteinExistence type="predicted"/>
<protein>
    <submittedName>
        <fullName evidence="2">Uncharacterized protein</fullName>
    </submittedName>
</protein>
<sequence>MGPKKKLLALINLINQEKNIVGTYIVDSDRFLIKKTSDNTINIPTNDQDISRPSTSSDNSSSFTDAKPTPTSSNFSSRAVSSSTFSRYETVEKTLLNHPQGKEILKSIRGSASEEDRRCLVRIIVGELVKTHGDSCYPPKEAKIALAKAVITEFSRLRDNKQPRGYEHYYNPGSRNDRGFIENRLLTMRKRLPPAEKKYNIVKSNKQKPVDLVQTSDLTDEEIGRMINLEFDALFPKSKDQFLGKFPSFYAPRILAYVKKYRPALHRTSEIIDDRKINLIQTFKLLICLIENFRALLLLIELLPVSNARKTFKGKGKCKEKKRKIEEDNIEDEKENRPKIEFPNKFLLKQVPEGTDLKNYVKAICKESILSHKSSVQPYLIVVSGQSTESTFIQGDGWFIDVNDSGNRVASFDLLFKFFYVLNIEYPESLRNFYNFIESYVYEMNVKPYNIVSSVHINISNFNPNEDA</sequence>
<evidence type="ECO:0000256" key="1">
    <source>
        <dbReference type="SAM" id="MobiDB-lite"/>
    </source>
</evidence>
<dbReference type="PANTHER" id="PTHR31025:SF9">
    <property type="entry name" value="SI:DKEY-286J15.1"/>
    <property type="match status" value="1"/>
</dbReference>
<feature type="region of interest" description="Disordered" evidence="1">
    <location>
        <begin position="42"/>
        <end position="79"/>
    </location>
</feature>